<proteinExistence type="predicted"/>
<dbReference type="RefSeq" id="XP_075082100.1">
    <property type="nucleotide sequence ID" value="XM_075225999.1"/>
</dbReference>
<reference evidence="1" key="1">
    <citation type="journal article" date="2014" name="Nat. Commun.">
        <title>The tobacco genome sequence and its comparison with those of tomato and potato.</title>
        <authorList>
            <person name="Sierro N."/>
            <person name="Battey J.N."/>
            <person name="Ouadi S."/>
            <person name="Bakaher N."/>
            <person name="Bovet L."/>
            <person name="Willig A."/>
            <person name="Goepfert S."/>
            <person name="Peitsch M.C."/>
            <person name="Ivanov N.V."/>
        </authorList>
    </citation>
    <scope>NUCLEOTIDE SEQUENCE [LARGE SCALE GENOMIC DNA]</scope>
</reference>
<dbReference type="Proteomes" id="UP000790787">
    <property type="component" value="Chromosome 2"/>
</dbReference>
<reference evidence="2" key="2">
    <citation type="submission" date="2025-08" db="UniProtKB">
        <authorList>
            <consortium name="RefSeq"/>
        </authorList>
    </citation>
    <scope>IDENTIFICATION</scope>
    <source>
        <tissue evidence="2">Leaf</tissue>
    </source>
</reference>
<evidence type="ECO:0000313" key="2">
    <source>
        <dbReference type="RefSeq" id="XP_075082100.1"/>
    </source>
</evidence>
<accession>A0AC58SAT5</accession>
<organism evidence="1 2">
    <name type="scientific">Nicotiana tabacum</name>
    <name type="common">Common tobacco</name>
    <dbReference type="NCBI Taxonomy" id="4097"/>
    <lineage>
        <taxon>Eukaryota</taxon>
        <taxon>Viridiplantae</taxon>
        <taxon>Streptophyta</taxon>
        <taxon>Embryophyta</taxon>
        <taxon>Tracheophyta</taxon>
        <taxon>Spermatophyta</taxon>
        <taxon>Magnoliopsida</taxon>
        <taxon>eudicotyledons</taxon>
        <taxon>Gunneridae</taxon>
        <taxon>Pentapetalae</taxon>
        <taxon>asterids</taxon>
        <taxon>lamiids</taxon>
        <taxon>Solanales</taxon>
        <taxon>Solanaceae</taxon>
        <taxon>Nicotianoideae</taxon>
        <taxon>Nicotianeae</taxon>
        <taxon>Nicotiana</taxon>
    </lineage>
</organism>
<protein>
    <submittedName>
        <fullName evidence="2">Uncharacterized protein LOC107791632</fullName>
    </submittedName>
</protein>
<gene>
    <name evidence="2" type="primary">LOC107791632</name>
</gene>
<evidence type="ECO:0000313" key="1">
    <source>
        <dbReference type="Proteomes" id="UP000790787"/>
    </source>
</evidence>
<keyword evidence="1" id="KW-1185">Reference proteome</keyword>
<name>A0AC58SAT5_TOBAC</name>
<sequence length="343" mass="39269">MVTINGFDTIVDLLLLDMVDFDVILGMDWLSPYHAIFDCHVKTMTLAMLGLPRLEYSVLVVREFPEVFFADLSSMPPDRDIDFCIDLVSDTHPISILPYSMGPTELMELEEQLKDLLDKEFIRSSVSRWGASVLFVKKKDGSTRMCIHYRQLNKALYGSQCRSPVGWFDPGEAILLGTNLVRDALEKVKLIQEGLRTTQYKKKRYADQKVLDVAFMEGEKVLLRVSPMKEVMMLGKRGKWSPWFTSPFEVLEKVGKVAYRLALPPILSGVHPVLHISMLSKYHEDKSHLLDLNTVQLDENLAYEEEPVAILDRQVRKLRSKVIASIKVQWRCQPVDEADKCGF</sequence>